<reference evidence="2 3" key="1">
    <citation type="submission" date="2023-04" db="EMBL/GenBank/DDBJ databases">
        <title>Genome of Basidiobolus ranarum AG-B5.</title>
        <authorList>
            <person name="Stajich J.E."/>
            <person name="Carter-House D."/>
            <person name="Gryganskyi A."/>
        </authorList>
    </citation>
    <scope>NUCLEOTIDE SEQUENCE [LARGE SCALE GENOMIC DNA]</scope>
    <source>
        <strain evidence="2 3">AG-B5</strain>
    </source>
</reference>
<accession>A0ABR2X0Y6</accession>
<dbReference type="EMBL" id="JASJQH010000080">
    <property type="protein sequence ID" value="KAK9767403.1"/>
    <property type="molecule type" value="Genomic_DNA"/>
</dbReference>
<proteinExistence type="predicted"/>
<protein>
    <recommendedName>
        <fullName evidence="4">PWWP domain-containing protein</fullName>
    </recommendedName>
</protein>
<sequence>MTSVSRSRKLSFSSHNGSKKNSSYEFDSSVLHNRKRAFSKRKVVFVDPDDPTAPYWWPAMIVPEREIEAFKQTMENDIQEPKKGEHLVCYFEDGSFSIVPETEAVSFSPVLPPYTNYLRGSNADAFLKDKAVMLATLYWETGIVPPTFTWVRDEERYTNASVLPLTEHKTTSDQISTLHNDFKNAISKKSLEIKRETFETSMSIFQGVPFVEEPDSISEGESIRQKSQEKKENNVLHKKVKSPSLLTPKNSKISKSKNDGYTNTSKSFKQQIVYNQNSPNISATNSTSQISYSDVSPLSGPALLDSFTAGNCSHCGEYTTTRITKVLCMWCCSTLHDPWCNGKSSFDEEQGNSHKRARKDSGNEYEQRSPSGFSILSDILPRGRKQRLLSHLQSGLVPYT</sequence>
<feature type="region of interest" description="Disordered" evidence="1">
    <location>
        <begin position="345"/>
        <end position="370"/>
    </location>
</feature>
<dbReference type="SUPFAM" id="SSF63748">
    <property type="entry name" value="Tudor/PWWP/MBT"/>
    <property type="match status" value="1"/>
</dbReference>
<keyword evidence="3" id="KW-1185">Reference proteome</keyword>
<name>A0ABR2X0Y6_9FUNG</name>
<comment type="caution">
    <text evidence="2">The sequence shown here is derived from an EMBL/GenBank/DDBJ whole genome shotgun (WGS) entry which is preliminary data.</text>
</comment>
<feature type="compositionally biased region" description="Low complexity" evidence="1">
    <location>
        <begin position="1"/>
        <end position="14"/>
    </location>
</feature>
<dbReference type="CDD" id="cd05162">
    <property type="entry name" value="PWWP"/>
    <property type="match status" value="1"/>
</dbReference>
<feature type="region of interest" description="Disordered" evidence="1">
    <location>
        <begin position="1"/>
        <end position="25"/>
    </location>
</feature>
<feature type="compositionally biased region" description="Basic and acidic residues" evidence="1">
    <location>
        <begin position="221"/>
        <end position="235"/>
    </location>
</feature>
<evidence type="ECO:0000256" key="1">
    <source>
        <dbReference type="SAM" id="MobiDB-lite"/>
    </source>
</evidence>
<gene>
    <name evidence="2" type="ORF">K7432_002849</name>
</gene>
<organism evidence="2 3">
    <name type="scientific">Basidiobolus ranarum</name>
    <dbReference type="NCBI Taxonomy" id="34480"/>
    <lineage>
        <taxon>Eukaryota</taxon>
        <taxon>Fungi</taxon>
        <taxon>Fungi incertae sedis</taxon>
        <taxon>Zoopagomycota</taxon>
        <taxon>Entomophthoromycotina</taxon>
        <taxon>Basidiobolomycetes</taxon>
        <taxon>Basidiobolales</taxon>
        <taxon>Basidiobolaceae</taxon>
        <taxon>Basidiobolus</taxon>
    </lineage>
</organism>
<dbReference type="Gene3D" id="2.30.30.140">
    <property type="match status" value="1"/>
</dbReference>
<feature type="compositionally biased region" description="Polar residues" evidence="1">
    <location>
        <begin position="15"/>
        <end position="25"/>
    </location>
</feature>
<evidence type="ECO:0000313" key="2">
    <source>
        <dbReference type="EMBL" id="KAK9767403.1"/>
    </source>
</evidence>
<evidence type="ECO:0008006" key="4">
    <source>
        <dbReference type="Google" id="ProtNLM"/>
    </source>
</evidence>
<feature type="compositionally biased region" description="Polar residues" evidence="1">
    <location>
        <begin position="244"/>
        <end position="263"/>
    </location>
</feature>
<feature type="region of interest" description="Disordered" evidence="1">
    <location>
        <begin position="215"/>
        <end position="263"/>
    </location>
</feature>
<dbReference type="Proteomes" id="UP001479436">
    <property type="component" value="Unassembled WGS sequence"/>
</dbReference>
<evidence type="ECO:0000313" key="3">
    <source>
        <dbReference type="Proteomes" id="UP001479436"/>
    </source>
</evidence>